<evidence type="ECO:0000313" key="4">
    <source>
        <dbReference type="Proteomes" id="UP000321571"/>
    </source>
</evidence>
<feature type="transmembrane region" description="Helical" evidence="2">
    <location>
        <begin position="6"/>
        <end position="28"/>
    </location>
</feature>
<comment type="caution">
    <text evidence="3">The sequence shown here is derived from an EMBL/GenBank/DDBJ whole genome shotgun (WGS) entry which is preliminary data.</text>
</comment>
<dbReference type="AlphaFoldDB" id="A0A5C8NHN9"/>
<proteinExistence type="predicted"/>
<name>A0A5C8NHN9_9ACTN</name>
<evidence type="ECO:0000256" key="2">
    <source>
        <dbReference type="SAM" id="Phobius"/>
    </source>
</evidence>
<protein>
    <recommendedName>
        <fullName evidence="5">Pilus assembly protein</fullName>
    </recommendedName>
</protein>
<dbReference type="OrthoDB" id="3747652at2"/>
<accession>A0A5C8NHN9</accession>
<dbReference type="Proteomes" id="UP000321571">
    <property type="component" value="Unassembled WGS sequence"/>
</dbReference>
<evidence type="ECO:0000313" key="3">
    <source>
        <dbReference type="EMBL" id="TXL60596.1"/>
    </source>
</evidence>
<sequence length="110" mass="11481">MVTAETAVLAPFGVAFAVLLLWMVSLGLTQVQLVDAAREGARLVARGETPATAESITRRQSPPGATVQVSSHDGLVTVEVSARSRLPLPFFSHVGARTLRASAVSADESP</sequence>
<keyword evidence="4" id="KW-1185">Reference proteome</keyword>
<feature type="region of interest" description="Disordered" evidence="1">
    <location>
        <begin position="48"/>
        <end position="68"/>
    </location>
</feature>
<gene>
    <name evidence="3" type="ORF">FHP06_09135</name>
</gene>
<evidence type="ECO:0008006" key="5">
    <source>
        <dbReference type="Google" id="ProtNLM"/>
    </source>
</evidence>
<evidence type="ECO:0000256" key="1">
    <source>
        <dbReference type="SAM" id="MobiDB-lite"/>
    </source>
</evidence>
<keyword evidence="2" id="KW-0472">Membrane</keyword>
<dbReference type="EMBL" id="VDUX01000004">
    <property type="protein sequence ID" value="TXL60596.1"/>
    <property type="molecule type" value="Genomic_DNA"/>
</dbReference>
<reference evidence="3 4" key="1">
    <citation type="submission" date="2019-06" db="EMBL/GenBank/DDBJ databases">
        <title>Aeromicrobium sp. nov., isolated from a maize field.</title>
        <authorList>
            <person name="Lin S.-Y."/>
            <person name="Tsai C.-F."/>
            <person name="Young C.-C."/>
        </authorList>
    </citation>
    <scope>NUCLEOTIDE SEQUENCE [LARGE SCALE GENOMIC DNA]</scope>
    <source>
        <strain evidence="3 4">CC-CFT486</strain>
    </source>
</reference>
<keyword evidence="2" id="KW-1133">Transmembrane helix</keyword>
<keyword evidence="2" id="KW-0812">Transmembrane</keyword>
<dbReference type="InterPro" id="IPR049790">
    <property type="entry name" value="Rv3655c/TadE"/>
</dbReference>
<dbReference type="RefSeq" id="WP_147686033.1">
    <property type="nucleotide sequence ID" value="NZ_VDUX01000004.1"/>
</dbReference>
<dbReference type="NCBIfam" id="NF041390">
    <property type="entry name" value="TadE_Rv3655c"/>
    <property type="match status" value="1"/>
</dbReference>
<organism evidence="3 4">
    <name type="scientific">Aeromicrobium terrae</name>
    <dbReference type="NCBI Taxonomy" id="2498846"/>
    <lineage>
        <taxon>Bacteria</taxon>
        <taxon>Bacillati</taxon>
        <taxon>Actinomycetota</taxon>
        <taxon>Actinomycetes</taxon>
        <taxon>Propionibacteriales</taxon>
        <taxon>Nocardioidaceae</taxon>
        <taxon>Aeromicrobium</taxon>
    </lineage>
</organism>